<evidence type="ECO:0000256" key="1">
    <source>
        <dbReference type="ARBA" id="ARBA00010111"/>
    </source>
</evidence>
<comment type="similarity">
    <text evidence="1">Belongs to the bacterial ribosomal protein bL34 family.</text>
</comment>
<dbReference type="Proteomes" id="UP000660262">
    <property type="component" value="Unassembled WGS sequence"/>
</dbReference>
<dbReference type="GO" id="GO:0005840">
    <property type="term" value="C:ribosome"/>
    <property type="evidence" value="ECO:0007669"/>
    <property type="project" value="UniProtKB-KW"/>
</dbReference>
<keyword evidence="2" id="KW-0689">Ribosomal protein</keyword>
<sequence>MPAFALRSVCSSVRACRPSARAATPLRLGRASCALAPSCSSSLSARSAIASRSLLTVQAPIVAPTMAPFRRAMPAVECNRKKGLGGTLSGTRRASARTSGWRTRNKSVSGKKVIAARRKKGRHTIAPASIRKANGKK</sequence>
<feature type="region of interest" description="Disordered" evidence="4">
    <location>
        <begin position="80"/>
        <end position="137"/>
    </location>
</feature>
<keyword evidence="3" id="KW-0687">Ribonucleoprotein</keyword>
<name>A0A830HZ42_9CHLO</name>
<accession>A0A830HZ42</accession>
<dbReference type="Gene3D" id="1.10.287.3980">
    <property type="match status" value="1"/>
</dbReference>
<dbReference type="InterPro" id="IPR000271">
    <property type="entry name" value="Ribosomal_bL34"/>
</dbReference>
<protein>
    <recommendedName>
        <fullName evidence="7">50S ribosomal protein L34, chloroplastic</fullName>
    </recommendedName>
</protein>
<dbReference type="GO" id="GO:1990904">
    <property type="term" value="C:ribonucleoprotein complex"/>
    <property type="evidence" value="ECO:0007669"/>
    <property type="project" value="UniProtKB-KW"/>
</dbReference>
<evidence type="ECO:0000256" key="3">
    <source>
        <dbReference type="ARBA" id="ARBA00023274"/>
    </source>
</evidence>
<evidence type="ECO:0000313" key="6">
    <source>
        <dbReference type="Proteomes" id="UP000660262"/>
    </source>
</evidence>
<feature type="compositionally biased region" description="Polar residues" evidence="4">
    <location>
        <begin position="89"/>
        <end position="108"/>
    </location>
</feature>
<dbReference type="EMBL" id="BNJQ01000028">
    <property type="protein sequence ID" value="GHP10187.1"/>
    <property type="molecule type" value="Genomic_DNA"/>
</dbReference>
<evidence type="ECO:0008006" key="7">
    <source>
        <dbReference type="Google" id="ProtNLM"/>
    </source>
</evidence>
<dbReference type="GO" id="GO:0006412">
    <property type="term" value="P:translation"/>
    <property type="evidence" value="ECO:0007669"/>
    <property type="project" value="InterPro"/>
</dbReference>
<organism evidence="5 6">
    <name type="scientific">Pycnococcus provasolii</name>
    <dbReference type="NCBI Taxonomy" id="41880"/>
    <lineage>
        <taxon>Eukaryota</taxon>
        <taxon>Viridiplantae</taxon>
        <taxon>Chlorophyta</taxon>
        <taxon>Pseudoscourfieldiophyceae</taxon>
        <taxon>Pseudoscourfieldiales</taxon>
        <taxon>Pycnococcaceae</taxon>
        <taxon>Pycnococcus</taxon>
    </lineage>
</organism>
<comment type="caution">
    <text evidence="5">The sequence shown here is derived from an EMBL/GenBank/DDBJ whole genome shotgun (WGS) entry which is preliminary data.</text>
</comment>
<dbReference type="GO" id="GO:0003735">
    <property type="term" value="F:structural constituent of ribosome"/>
    <property type="evidence" value="ECO:0007669"/>
    <property type="project" value="InterPro"/>
</dbReference>
<keyword evidence="6" id="KW-1185">Reference proteome</keyword>
<feature type="compositionally biased region" description="Basic residues" evidence="4">
    <location>
        <begin position="114"/>
        <end position="123"/>
    </location>
</feature>
<proteinExistence type="inferred from homology"/>
<dbReference type="AlphaFoldDB" id="A0A830HZ42"/>
<gene>
    <name evidence="5" type="ORF">PPROV_000891900</name>
</gene>
<evidence type="ECO:0000256" key="2">
    <source>
        <dbReference type="ARBA" id="ARBA00022980"/>
    </source>
</evidence>
<dbReference type="OrthoDB" id="431691at2759"/>
<evidence type="ECO:0000313" key="5">
    <source>
        <dbReference type="EMBL" id="GHP10187.1"/>
    </source>
</evidence>
<reference evidence="5" key="1">
    <citation type="submission" date="2020-10" db="EMBL/GenBank/DDBJ databases">
        <title>Unveiling of a novel bifunctional photoreceptor, Dualchrome1, isolated from a cosmopolitan green alga.</title>
        <authorList>
            <person name="Suzuki S."/>
            <person name="Kawachi M."/>
        </authorList>
    </citation>
    <scope>NUCLEOTIDE SEQUENCE</scope>
    <source>
        <strain evidence="5">NIES 2893</strain>
    </source>
</reference>
<dbReference type="Pfam" id="PF00468">
    <property type="entry name" value="Ribosomal_L34"/>
    <property type="match status" value="1"/>
</dbReference>
<evidence type="ECO:0000256" key="4">
    <source>
        <dbReference type="SAM" id="MobiDB-lite"/>
    </source>
</evidence>